<keyword evidence="3" id="KW-1003">Cell membrane</keyword>
<dbReference type="GO" id="GO:0022857">
    <property type="term" value="F:transmembrane transporter activity"/>
    <property type="evidence" value="ECO:0007669"/>
    <property type="project" value="InterPro"/>
</dbReference>
<name>A0A4Q9VBG4_9HYPH</name>
<keyword evidence="9" id="KW-1185">Reference proteome</keyword>
<dbReference type="SUPFAM" id="SSF161098">
    <property type="entry name" value="MetI-like"/>
    <property type="match status" value="1"/>
</dbReference>
<evidence type="ECO:0000313" key="9">
    <source>
        <dbReference type="Proteomes" id="UP000292781"/>
    </source>
</evidence>
<evidence type="ECO:0000256" key="6">
    <source>
        <dbReference type="ARBA" id="ARBA00023136"/>
    </source>
</evidence>
<proteinExistence type="predicted"/>
<evidence type="ECO:0000313" key="8">
    <source>
        <dbReference type="EMBL" id="TBW31666.1"/>
    </source>
</evidence>
<dbReference type="Gene3D" id="1.10.3720.10">
    <property type="entry name" value="MetI-like"/>
    <property type="match status" value="1"/>
</dbReference>
<evidence type="ECO:0008006" key="10">
    <source>
        <dbReference type="Google" id="ProtNLM"/>
    </source>
</evidence>
<dbReference type="Proteomes" id="UP000292781">
    <property type="component" value="Unassembled WGS sequence"/>
</dbReference>
<evidence type="ECO:0000256" key="7">
    <source>
        <dbReference type="SAM" id="Phobius"/>
    </source>
</evidence>
<comment type="subcellular location">
    <subcellularLocation>
        <location evidence="1">Cell inner membrane</location>
        <topology evidence="1">Multi-pass membrane protein</topology>
    </subcellularLocation>
</comment>
<dbReference type="InterPro" id="IPR010065">
    <property type="entry name" value="AA_ABC_transptr_permease_3TM"/>
</dbReference>
<dbReference type="InterPro" id="IPR035906">
    <property type="entry name" value="MetI-like_sf"/>
</dbReference>
<dbReference type="InterPro" id="IPR043429">
    <property type="entry name" value="ArtM/GltK/GlnP/TcyL/YhdX-like"/>
</dbReference>
<keyword evidence="5 7" id="KW-1133">Transmembrane helix</keyword>
<comment type="caution">
    <text evidence="8">The sequence shown here is derived from an EMBL/GenBank/DDBJ whole genome shotgun (WGS) entry which is preliminary data.</text>
</comment>
<reference evidence="8 9" key="1">
    <citation type="submission" date="2019-02" db="EMBL/GenBank/DDBJ databases">
        <title>Siculibacillus lacustris gen. nov., sp. nov., a new rosette-forming bacterium isolated from a freshwater crater lake (Lake St. Ana, Romania).</title>
        <authorList>
            <person name="Felfoldi T."/>
            <person name="Marton Z."/>
            <person name="Szabo A."/>
            <person name="Mentes A."/>
            <person name="Boka K."/>
            <person name="Marialigeti K."/>
            <person name="Mathe I."/>
            <person name="Koncz M."/>
            <person name="Schumann P."/>
            <person name="Toth E."/>
        </authorList>
    </citation>
    <scope>NUCLEOTIDE SEQUENCE [LARGE SCALE GENOMIC DNA]</scope>
    <source>
        <strain evidence="8 9">SA-279</strain>
    </source>
</reference>
<evidence type="ECO:0000256" key="1">
    <source>
        <dbReference type="ARBA" id="ARBA00004429"/>
    </source>
</evidence>
<gene>
    <name evidence="8" type="ORF">EYW49_22815</name>
</gene>
<dbReference type="GO" id="GO:0006865">
    <property type="term" value="P:amino acid transport"/>
    <property type="evidence" value="ECO:0007669"/>
    <property type="project" value="TreeGrafter"/>
</dbReference>
<dbReference type="GO" id="GO:0043190">
    <property type="term" value="C:ATP-binding cassette (ABC) transporter complex"/>
    <property type="evidence" value="ECO:0007669"/>
    <property type="project" value="InterPro"/>
</dbReference>
<protein>
    <recommendedName>
        <fullName evidence="10">Amino acid ABC transporter permease</fullName>
    </recommendedName>
</protein>
<evidence type="ECO:0000256" key="2">
    <source>
        <dbReference type="ARBA" id="ARBA00022448"/>
    </source>
</evidence>
<evidence type="ECO:0000256" key="4">
    <source>
        <dbReference type="ARBA" id="ARBA00022692"/>
    </source>
</evidence>
<dbReference type="EMBL" id="SJFN01000086">
    <property type="protein sequence ID" value="TBW31666.1"/>
    <property type="molecule type" value="Genomic_DNA"/>
</dbReference>
<sequence length="79" mass="8790">MRDFSLSDLALLLLSARWMVLLSLIAFVGGSLVGLAIALARTSPSKPIRWMAGGYIELFQDTPLLMQLFEVVPVWRAVR</sequence>
<feature type="transmembrane region" description="Helical" evidence="7">
    <location>
        <begin position="20"/>
        <end position="40"/>
    </location>
</feature>
<keyword evidence="2" id="KW-0813">Transport</keyword>
<organism evidence="8 9">
    <name type="scientific">Siculibacillus lacustris</name>
    <dbReference type="NCBI Taxonomy" id="1549641"/>
    <lineage>
        <taxon>Bacteria</taxon>
        <taxon>Pseudomonadati</taxon>
        <taxon>Pseudomonadota</taxon>
        <taxon>Alphaproteobacteria</taxon>
        <taxon>Hyphomicrobiales</taxon>
        <taxon>Ancalomicrobiaceae</taxon>
        <taxon>Siculibacillus</taxon>
    </lineage>
</organism>
<keyword evidence="4 7" id="KW-0812">Transmembrane</keyword>
<dbReference type="NCBIfam" id="TIGR01726">
    <property type="entry name" value="HEQRo_perm_3TM"/>
    <property type="match status" value="1"/>
</dbReference>
<evidence type="ECO:0000256" key="5">
    <source>
        <dbReference type="ARBA" id="ARBA00022989"/>
    </source>
</evidence>
<evidence type="ECO:0000256" key="3">
    <source>
        <dbReference type="ARBA" id="ARBA00022475"/>
    </source>
</evidence>
<accession>A0A4Q9VBG4</accession>
<dbReference type="PANTHER" id="PTHR30614">
    <property type="entry name" value="MEMBRANE COMPONENT OF AMINO ACID ABC TRANSPORTER"/>
    <property type="match status" value="1"/>
</dbReference>
<dbReference type="PANTHER" id="PTHR30614:SF34">
    <property type="entry name" value="BLR6398 PROTEIN"/>
    <property type="match status" value="1"/>
</dbReference>
<dbReference type="AlphaFoldDB" id="A0A4Q9VBG4"/>
<dbReference type="OrthoDB" id="9808674at2"/>
<keyword evidence="6 7" id="KW-0472">Membrane</keyword>